<accession>A0A5B1CJ49</accession>
<dbReference type="Pfam" id="PF00092">
    <property type="entry name" value="VWA"/>
    <property type="match status" value="1"/>
</dbReference>
<reference evidence="4 5" key="1">
    <citation type="submission" date="2019-08" db="EMBL/GenBank/DDBJ databases">
        <title>Deep-cultivation of Planctomycetes and their phenomic and genomic characterization uncovers novel biology.</title>
        <authorList>
            <person name="Wiegand S."/>
            <person name="Jogler M."/>
            <person name="Boedeker C."/>
            <person name="Pinto D."/>
            <person name="Vollmers J."/>
            <person name="Rivas-Marin E."/>
            <person name="Kohn T."/>
            <person name="Peeters S.H."/>
            <person name="Heuer A."/>
            <person name="Rast P."/>
            <person name="Oberbeckmann S."/>
            <person name="Bunk B."/>
            <person name="Jeske O."/>
            <person name="Meyerdierks A."/>
            <person name="Storesund J.E."/>
            <person name="Kallscheuer N."/>
            <person name="Luecker S."/>
            <person name="Lage O.M."/>
            <person name="Pohl T."/>
            <person name="Merkel B.J."/>
            <person name="Hornburger P."/>
            <person name="Mueller R.-W."/>
            <person name="Bruemmer F."/>
            <person name="Labrenz M."/>
            <person name="Spormann A.M."/>
            <person name="Op Den Camp H."/>
            <person name="Overmann J."/>
            <person name="Amann R."/>
            <person name="Jetten M.S.M."/>
            <person name="Mascher T."/>
            <person name="Medema M.H."/>
            <person name="Devos D.P."/>
            <person name="Kaster A.-K."/>
            <person name="Ovreas L."/>
            <person name="Rohde M."/>
            <person name="Galperin M.Y."/>
            <person name="Jogler C."/>
        </authorList>
    </citation>
    <scope>NUCLEOTIDE SEQUENCE [LARGE SCALE GENOMIC DNA]</scope>
    <source>
        <strain evidence="4 5">LF1</strain>
    </source>
</reference>
<feature type="domain" description="VWFA" evidence="3">
    <location>
        <begin position="399"/>
        <end position="577"/>
    </location>
</feature>
<protein>
    <submittedName>
        <fullName evidence="4">von Willebrand factor</fullName>
    </submittedName>
</protein>
<dbReference type="InterPro" id="IPR036465">
    <property type="entry name" value="vWFA_dom_sf"/>
</dbReference>
<keyword evidence="2" id="KW-0812">Transmembrane</keyword>
<sequence>MSSENKSPWNDPRITAYVLDELPPDERVSFEKEMAADEALSQAVAGAGEVTGQLSALFKTETTPPLTDHRRAAIINEPATVRPEDEKTNRATVIAFLAIAATALALIGLSPMLKTQQVAQVDQVIASDRSADEMEVALSGSRIVLNESKPVDSKPESIAQIENQDKSQSISAGYAMAPPVPVMTQSEPQSEAFSKVQMSQSPNVKNVRRESLQEVKKAFQEDRARIGRQQRDIVEQTRIASTRAAEIRPAQSDFKFYITPRIIIQEEEQLAQTGFDPRSALGRGPGMAGDQFDPIVENNFIRTADHPLSTFSADVDTASYSKVRDFLMRANQMPRPDAVRIEEMVNYFDYDDAPPADNAEHPFAARVNITECPWNDGHRLARIAIKGKTMKPKERPNCNLVFLLDTSGSMNAANKLPLVVEGMKMLTGQLTKKDKVAIVVYAGSAGMVLDSTSAKKKKKIRRALENLSAGGSTNGGQGIALAYQTAREHFIEGGVNRVILCTDGDFNVGTTGTDSLVRMVEKEAKDDVYLTVLGFGMGNHNDAMLEQISGRGNGNYAFIDNQREAHKVLVKQTAGTLVTIAKDVKLQVDFNPAKVGAYRLIGYENRMLAKEDFNDDTKDAGEIGAGHSVTALYELVPPELADEVTKPAVDESEFTKNDDDEAAPVVESNKTLVVRIRYKQPESSKSTRVDFPAIDTDQSFADASVDTRFTAAVAGFGMLLRESKFSGDWELADVLKVAKSAIGDDQSELRAEFVQLVKKAKQLSGK</sequence>
<dbReference type="SMART" id="SM00327">
    <property type="entry name" value="VWA"/>
    <property type="match status" value="1"/>
</dbReference>
<dbReference type="AlphaFoldDB" id="A0A5B1CJ49"/>
<comment type="caution">
    <text evidence="4">The sequence shown here is derived from an EMBL/GenBank/DDBJ whole genome shotgun (WGS) entry which is preliminary data.</text>
</comment>
<organism evidence="4 5">
    <name type="scientific">Rubripirellula obstinata</name>
    <dbReference type="NCBI Taxonomy" id="406547"/>
    <lineage>
        <taxon>Bacteria</taxon>
        <taxon>Pseudomonadati</taxon>
        <taxon>Planctomycetota</taxon>
        <taxon>Planctomycetia</taxon>
        <taxon>Pirellulales</taxon>
        <taxon>Pirellulaceae</taxon>
        <taxon>Rubripirellula</taxon>
    </lineage>
</organism>
<dbReference type="PANTHER" id="PTHR10579">
    <property type="entry name" value="CALCIUM-ACTIVATED CHLORIDE CHANNEL REGULATOR"/>
    <property type="match status" value="1"/>
</dbReference>
<keyword evidence="5" id="KW-1185">Reference proteome</keyword>
<dbReference type="Gene3D" id="3.40.50.410">
    <property type="entry name" value="von Willebrand factor, type A domain"/>
    <property type="match status" value="1"/>
</dbReference>
<dbReference type="PROSITE" id="PS50234">
    <property type="entry name" value="VWFA"/>
    <property type="match status" value="1"/>
</dbReference>
<dbReference type="InterPro" id="IPR021908">
    <property type="entry name" value="YfbK_C"/>
</dbReference>
<gene>
    <name evidence="4" type="ORF">LF1_18440</name>
</gene>
<proteinExistence type="predicted"/>
<feature type="compositionally biased region" description="Polar residues" evidence="1">
    <location>
        <begin position="185"/>
        <end position="204"/>
    </location>
</feature>
<feature type="transmembrane region" description="Helical" evidence="2">
    <location>
        <begin position="91"/>
        <end position="113"/>
    </location>
</feature>
<keyword evidence="2" id="KW-1133">Transmembrane helix</keyword>
<name>A0A5B1CJ49_9BACT</name>
<dbReference type="Proteomes" id="UP000322699">
    <property type="component" value="Unassembled WGS sequence"/>
</dbReference>
<dbReference type="PANTHER" id="PTHR10579:SF43">
    <property type="entry name" value="ZINC FINGER (C3HC4-TYPE RING FINGER) FAMILY PROTEIN"/>
    <property type="match status" value="1"/>
</dbReference>
<dbReference type="InterPro" id="IPR051266">
    <property type="entry name" value="CLCR"/>
</dbReference>
<dbReference type="RefSeq" id="WP_068262822.1">
    <property type="nucleotide sequence ID" value="NZ_LWSK01000039.1"/>
</dbReference>
<dbReference type="Pfam" id="PF12450">
    <property type="entry name" value="vWF_A"/>
    <property type="match status" value="1"/>
</dbReference>
<dbReference type="CDD" id="cd01465">
    <property type="entry name" value="vWA_subgroup"/>
    <property type="match status" value="1"/>
</dbReference>
<feature type="region of interest" description="Disordered" evidence="1">
    <location>
        <begin position="185"/>
        <end position="209"/>
    </location>
</feature>
<keyword evidence="2" id="KW-0472">Membrane</keyword>
<evidence type="ECO:0000259" key="3">
    <source>
        <dbReference type="PROSITE" id="PS50234"/>
    </source>
</evidence>
<dbReference type="SUPFAM" id="SSF53300">
    <property type="entry name" value="vWA-like"/>
    <property type="match status" value="1"/>
</dbReference>
<dbReference type="InterPro" id="IPR002035">
    <property type="entry name" value="VWF_A"/>
</dbReference>
<dbReference type="EMBL" id="VRLW01000001">
    <property type="protein sequence ID" value="KAA1259314.1"/>
    <property type="molecule type" value="Genomic_DNA"/>
</dbReference>
<dbReference type="InterPro" id="IPR022156">
    <property type="entry name" value="Uncharacterised_YfbK_N"/>
</dbReference>
<dbReference type="OrthoDB" id="9805121at2"/>
<evidence type="ECO:0000313" key="5">
    <source>
        <dbReference type="Proteomes" id="UP000322699"/>
    </source>
</evidence>
<evidence type="ECO:0000256" key="2">
    <source>
        <dbReference type="SAM" id="Phobius"/>
    </source>
</evidence>
<evidence type="ECO:0000256" key="1">
    <source>
        <dbReference type="SAM" id="MobiDB-lite"/>
    </source>
</evidence>
<dbReference type="Pfam" id="PF12034">
    <property type="entry name" value="YfbK_C"/>
    <property type="match status" value="1"/>
</dbReference>
<evidence type="ECO:0000313" key="4">
    <source>
        <dbReference type="EMBL" id="KAA1259314.1"/>
    </source>
</evidence>